<dbReference type="PROSITE" id="PS50943">
    <property type="entry name" value="HTH_CROC1"/>
    <property type="match status" value="1"/>
</dbReference>
<feature type="compositionally biased region" description="Low complexity" evidence="1">
    <location>
        <begin position="81"/>
        <end position="96"/>
    </location>
</feature>
<dbReference type="InterPro" id="IPR003593">
    <property type="entry name" value="AAA+_ATPase"/>
</dbReference>
<gene>
    <name evidence="3" type="ORF">B446_28040</name>
</gene>
<feature type="domain" description="HTH cro/C1-type" evidence="2">
    <location>
        <begin position="17"/>
        <end position="72"/>
    </location>
</feature>
<dbReference type="InterPro" id="IPR010982">
    <property type="entry name" value="Lambda_DNA-bd_dom_sf"/>
</dbReference>
<keyword evidence="4" id="KW-1185">Reference proteome</keyword>
<dbReference type="InterPro" id="IPR041664">
    <property type="entry name" value="AAA_16"/>
</dbReference>
<dbReference type="InterPro" id="IPR027417">
    <property type="entry name" value="P-loop_NTPase"/>
</dbReference>
<dbReference type="AlphaFoldDB" id="S5V3Q9"/>
<dbReference type="RefSeq" id="WP_020942826.1">
    <property type="nucleotide sequence ID" value="NC_021985.1"/>
</dbReference>
<reference evidence="3 4" key="2">
    <citation type="journal article" date="2013" name="J. Biotechnol.">
        <title>Complete genome sequence of the kirromycin producer Streptomyces collinus Tu 365 consisting of a linear chromosome and two linear plasmids.</title>
        <authorList>
            <person name="Ruckert C."/>
            <person name="Szczepanowski R."/>
            <person name="Albersmeier A."/>
            <person name="Goesmann A."/>
            <person name="Iftime D."/>
            <person name="Musiol E.M."/>
            <person name="Blin K."/>
            <person name="Wohlleben W."/>
            <person name="Puhler A."/>
            <person name="Kalinowski J."/>
            <person name="Weber T."/>
        </authorList>
    </citation>
    <scope>NUCLEOTIDE SEQUENCE [LARGE SCALE GENOMIC DNA]</scope>
    <source>
        <strain evidence="4">DSM 40733 / Tue 365</strain>
    </source>
</reference>
<dbReference type="GO" id="GO:0003677">
    <property type="term" value="F:DNA binding"/>
    <property type="evidence" value="ECO:0007669"/>
    <property type="project" value="InterPro"/>
</dbReference>
<reference evidence="4" key="1">
    <citation type="submission" date="2012-10" db="EMBL/GenBank/DDBJ databases">
        <title>The complete genome sequence of Streptomyces collinus Tu 365.</title>
        <authorList>
            <person name="Ruckert C."/>
            <person name="Szczepanowski R."/>
            <person name="Goesmann A."/>
            <person name="Pross E.K."/>
            <person name="Musiol E.M."/>
            <person name="Blin K."/>
            <person name="Wohlleben W."/>
            <person name="Puhler A."/>
            <person name="Weber T."/>
            <person name="Kalinowski J."/>
        </authorList>
    </citation>
    <scope>NUCLEOTIDE SEQUENCE [LARGE SCALE GENOMIC DNA]</scope>
    <source>
        <strain evidence="4">DSM 40733 / Tue 365</strain>
    </source>
</reference>
<dbReference type="Pfam" id="PF13191">
    <property type="entry name" value="AAA_16"/>
    <property type="match status" value="1"/>
</dbReference>
<evidence type="ECO:0000259" key="2">
    <source>
        <dbReference type="PROSITE" id="PS50943"/>
    </source>
</evidence>
<dbReference type="Gene3D" id="1.10.260.40">
    <property type="entry name" value="lambda repressor-like DNA-binding domains"/>
    <property type="match status" value="1"/>
</dbReference>
<proteinExistence type="predicted"/>
<dbReference type="Proteomes" id="UP000015423">
    <property type="component" value="Chromosome"/>
</dbReference>
<dbReference type="PATRIC" id="fig|1214242.5.peg.5746"/>
<organism evidence="3 4">
    <name type="scientific">Streptomyces collinus (strain DSM 40733 / Tue 365)</name>
    <dbReference type="NCBI Taxonomy" id="1214242"/>
    <lineage>
        <taxon>Bacteria</taxon>
        <taxon>Bacillati</taxon>
        <taxon>Actinomycetota</taxon>
        <taxon>Actinomycetes</taxon>
        <taxon>Kitasatosporales</taxon>
        <taxon>Streptomycetaceae</taxon>
        <taxon>Streptomyces</taxon>
    </lineage>
</organism>
<evidence type="ECO:0000313" key="3">
    <source>
        <dbReference type="EMBL" id="AGS72416.1"/>
    </source>
</evidence>
<dbReference type="PRINTS" id="PR00364">
    <property type="entry name" value="DISEASERSIST"/>
</dbReference>
<dbReference type="PANTHER" id="PTHR47691:SF3">
    <property type="entry name" value="HTH-TYPE TRANSCRIPTIONAL REGULATOR RV0890C-RELATED"/>
    <property type="match status" value="1"/>
</dbReference>
<dbReference type="InterPro" id="IPR001387">
    <property type="entry name" value="Cro/C1-type_HTH"/>
</dbReference>
<dbReference type="SMART" id="SM00530">
    <property type="entry name" value="HTH_XRE"/>
    <property type="match status" value="1"/>
</dbReference>
<dbReference type="SUPFAM" id="SSF47413">
    <property type="entry name" value="lambda repressor-like DNA-binding domains"/>
    <property type="match status" value="1"/>
</dbReference>
<dbReference type="HOGENOM" id="CLU_036191_0_0_11"/>
<feature type="compositionally biased region" description="Basic and acidic residues" evidence="1">
    <location>
        <begin position="426"/>
        <end position="440"/>
    </location>
</feature>
<accession>S5V3Q9</accession>
<dbReference type="GO" id="GO:0043531">
    <property type="term" value="F:ADP binding"/>
    <property type="evidence" value="ECO:0007669"/>
    <property type="project" value="InterPro"/>
</dbReference>
<evidence type="ECO:0000256" key="1">
    <source>
        <dbReference type="SAM" id="MobiDB-lite"/>
    </source>
</evidence>
<dbReference type="STRING" id="1214242.B446_28040"/>
<dbReference type="KEGG" id="sci:B446_28040"/>
<dbReference type="EMBL" id="CP006259">
    <property type="protein sequence ID" value="AGS72416.1"/>
    <property type="molecule type" value="Genomic_DNA"/>
</dbReference>
<dbReference type="Gene3D" id="3.40.50.300">
    <property type="entry name" value="P-loop containing nucleotide triphosphate hydrolases"/>
    <property type="match status" value="1"/>
</dbReference>
<protein>
    <submittedName>
        <fullName evidence="3">SARP family transcriptional regulator</fullName>
    </submittedName>
</protein>
<evidence type="ECO:0000313" key="4">
    <source>
        <dbReference type="Proteomes" id="UP000015423"/>
    </source>
</evidence>
<dbReference type="PANTHER" id="PTHR47691">
    <property type="entry name" value="REGULATOR-RELATED"/>
    <property type="match status" value="1"/>
</dbReference>
<dbReference type="SMART" id="SM00382">
    <property type="entry name" value="AAA"/>
    <property type="match status" value="1"/>
</dbReference>
<sequence length="440" mass="47423">MSDPHPAGPGPTLAVALVRAREAACLTQDELAVRSGLSVRAIRNLETGHTARPRRQSLVLLAEALELAPGETRRLLRLPRGEQPPARAPRAGPAELPAAPRRRLVGRERLVETLAARLPGPGGPAVVVGPPGAGKTALVLHTAHAVRDRFPDGQLYVDLHPASCRPFTPDLLVRRILRSLGDAVAARDPEEARARLRDALSGRRVLVVLDNAVSEAQVRPLLVDGGRSAVLVAARRELSALPEQFRAPVGPLESGDAYRMLADLAGARRTAAQRPAALRIVRSCAGLPLALHIAGLWLTARPHRGLADLADRLAEEGERLGALRVGDLSLDASVAAYYRPLPPASRAALHELSEIEREFWFEDVVSLLSPSRRQAMDLLEDLLHRQLVRAGEPDRAGRVRYRLYDAVRLYVAHGTVPAGPCRPGRRARDAGGRGRATEAS</sequence>
<feature type="region of interest" description="Disordered" evidence="1">
    <location>
        <begin position="74"/>
        <end position="96"/>
    </location>
</feature>
<feature type="region of interest" description="Disordered" evidence="1">
    <location>
        <begin position="420"/>
        <end position="440"/>
    </location>
</feature>
<dbReference type="Pfam" id="PF01381">
    <property type="entry name" value="HTH_3"/>
    <property type="match status" value="1"/>
</dbReference>
<dbReference type="eggNOG" id="COG3903">
    <property type="taxonomic scope" value="Bacteria"/>
</dbReference>
<name>S5V3Q9_STRC3</name>
<dbReference type="SUPFAM" id="SSF52540">
    <property type="entry name" value="P-loop containing nucleoside triphosphate hydrolases"/>
    <property type="match status" value="1"/>
</dbReference>
<dbReference type="CDD" id="cd00093">
    <property type="entry name" value="HTH_XRE"/>
    <property type="match status" value="1"/>
</dbReference>